<comment type="caution">
    <text evidence="2">The sequence shown here is derived from an EMBL/GenBank/DDBJ whole genome shotgun (WGS) entry which is preliminary data.</text>
</comment>
<reference evidence="3" key="1">
    <citation type="submission" date="2020-07" db="EMBL/GenBank/DDBJ databases">
        <authorList>
            <person name="Partida-Martinez L."/>
            <person name="Huntemann M."/>
            <person name="Clum A."/>
            <person name="Wang J."/>
            <person name="Palaniappan K."/>
            <person name="Ritter S."/>
            <person name="Chen I.-M."/>
            <person name="Stamatis D."/>
            <person name="Reddy T."/>
            <person name="O'Malley R."/>
            <person name="Daum C."/>
            <person name="Shapiro N."/>
            <person name="Ivanova N."/>
            <person name="Kyrpides N."/>
            <person name="Woyke T."/>
        </authorList>
    </citation>
    <scope>NUCLEOTIDE SEQUENCE [LARGE SCALE GENOMIC DNA]</scope>
    <source>
        <strain evidence="3">AT2.8</strain>
    </source>
</reference>
<gene>
    <name evidence="2" type="ORF">F4694_004992</name>
</gene>
<dbReference type="EMBL" id="JACCBX010000012">
    <property type="protein sequence ID" value="NYE08149.1"/>
    <property type="molecule type" value="Genomic_DNA"/>
</dbReference>
<organism evidence="2 3">
    <name type="scientific">Neobacillus niacini</name>
    <dbReference type="NCBI Taxonomy" id="86668"/>
    <lineage>
        <taxon>Bacteria</taxon>
        <taxon>Bacillati</taxon>
        <taxon>Bacillota</taxon>
        <taxon>Bacilli</taxon>
        <taxon>Bacillales</taxon>
        <taxon>Bacillaceae</taxon>
        <taxon>Neobacillus</taxon>
    </lineage>
</organism>
<dbReference type="SUPFAM" id="SSF52266">
    <property type="entry name" value="SGNH hydrolase"/>
    <property type="match status" value="1"/>
</dbReference>
<evidence type="ECO:0000313" key="3">
    <source>
        <dbReference type="Proteomes" id="UP000548423"/>
    </source>
</evidence>
<dbReference type="PANTHER" id="PTHR30383">
    <property type="entry name" value="THIOESTERASE 1/PROTEASE 1/LYSOPHOSPHOLIPASE L1"/>
    <property type="match status" value="1"/>
</dbReference>
<dbReference type="AlphaFoldDB" id="A0A852TIV4"/>
<dbReference type="PANTHER" id="PTHR30383:SF27">
    <property type="entry name" value="SPORE GERMINATION LIPASE LIPC"/>
    <property type="match status" value="1"/>
</dbReference>
<dbReference type="InterPro" id="IPR036514">
    <property type="entry name" value="SGNH_hydro_sf"/>
</dbReference>
<protein>
    <submittedName>
        <fullName evidence="2">Lysophospholipase L1-like esterase</fullName>
    </submittedName>
</protein>
<sequence length="240" mass="27369">MKNYIILFCIILALFGTYTGIRGSSASTKVINLVALGDSITHGVGDPAKKGYIEGVKVKLEKKYKTPVKVSNFAIPRYPSEKILEQLQDKKVTVQLKKADYIILYIGTNDFRKSANYQFNPLDVKQINRGKVTYTTNLYKILENIKKDNSVAPIFVLGLYQPYVEYSNQKEILNTIKHWNEEVAKVAGNFDRTYFVPTLDLFQNKPKSLYFSDALHPNPAGYRLIADRLSEKILKEPSFK</sequence>
<dbReference type="GO" id="GO:0004622">
    <property type="term" value="F:phosphatidylcholine lysophospholipase activity"/>
    <property type="evidence" value="ECO:0007669"/>
    <property type="project" value="TreeGrafter"/>
</dbReference>
<evidence type="ECO:0000259" key="1">
    <source>
        <dbReference type="Pfam" id="PF13472"/>
    </source>
</evidence>
<dbReference type="InterPro" id="IPR051532">
    <property type="entry name" value="Ester_Hydrolysis_Enzymes"/>
</dbReference>
<accession>A0A852TIV4</accession>
<name>A0A852TIV4_9BACI</name>
<dbReference type="Proteomes" id="UP000548423">
    <property type="component" value="Unassembled WGS sequence"/>
</dbReference>
<dbReference type="Pfam" id="PF13472">
    <property type="entry name" value="Lipase_GDSL_2"/>
    <property type="match status" value="1"/>
</dbReference>
<dbReference type="InterPro" id="IPR013830">
    <property type="entry name" value="SGNH_hydro"/>
</dbReference>
<proteinExistence type="predicted"/>
<evidence type="ECO:0000313" key="2">
    <source>
        <dbReference type="EMBL" id="NYE08149.1"/>
    </source>
</evidence>
<reference evidence="3" key="2">
    <citation type="submission" date="2020-08" db="EMBL/GenBank/DDBJ databases">
        <title>The Agave Microbiome: Exploring the role of microbial communities in plant adaptations to desert environments.</title>
        <authorList>
            <person name="Partida-Martinez L.P."/>
        </authorList>
    </citation>
    <scope>NUCLEOTIDE SEQUENCE [LARGE SCALE GENOMIC DNA]</scope>
    <source>
        <strain evidence="3">AT2.8</strain>
    </source>
</reference>
<feature type="domain" description="SGNH hydrolase-type esterase" evidence="1">
    <location>
        <begin position="35"/>
        <end position="224"/>
    </location>
</feature>
<dbReference type="Gene3D" id="3.40.50.1110">
    <property type="entry name" value="SGNH hydrolase"/>
    <property type="match status" value="1"/>
</dbReference>